<accession>A0A2H0YLF0</accession>
<name>A0A2H0YLF0_9BACT</name>
<proteinExistence type="predicted"/>
<organism evidence="1 2">
    <name type="scientific">Candidatus Nealsonbacteria bacterium CG08_land_8_20_14_0_20_38_20</name>
    <dbReference type="NCBI Taxonomy" id="1974705"/>
    <lineage>
        <taxon>Bacteria</taxon>
        <taxon>Candidatus Nealsoniibacteriota</taxon>
    </lineage>
</organism>
<sequence>MTPEKWQSYPREKQILNIASEFSRTKFWLLKGEERQALNCLDRIFELLDLTINDPNWRKKGLREMLRLREVLSQFYIENKKDLNQFLKIFKILLLFNKFTSSVEI</sequence>
<evidence type="ECO:0000313" key="1">
    <source>
        <dbReference type="EMBL" id="PIS39325.1"/>
    </source>
</evidence>
<reference evidence="2" key="1">
    <citation type="submission" date="2017-09" db="EMBL/GenBank/DDBJ databases">
        <title>Depth-based differentiation of microbial function through sediment-hosted aquifers and enrichment of novel symbionts in the deep terrestrial subsurface.</title>
        <authorList>
            <person name="Probst A.J."/>
            <person name="Ladd B."/>
            <person name="Jarett J.K."/>
            <person name="Geller-Mcgrath D.E."/>
            <person name="Sieber C.M.K."/>
            <person name="Emerson J.B."/>
            <person name="Anantharaman K."/>
            <person name="Thomas B.C."/>
            <person name="Malmstrom R."/>
            <person name="Stieglmeier M."/>
            <person name="Klingl A."/>
            <person name="Woyke T."/>
            <person name="Ryan C.M."/>
            <person name="Banfield J.F."/>
        </authorList>
    </citation>
    <scope>NUCLEOTIDE SEQUENCE [LARGE SCALE GENOMIC DNA]</scope>
</reference>
<evidence type="ECO:0008006" key="3">
    <source>
        <dbReference type="Google" id="ProtNLM"/>
    </source>
</evidence>
<dbReference type="Proteomes" id="UP000230088">
    <property type="component" value="Unassembled WGS sequence"/>
</dbReference>
<dbReference type="AlphaFoldDB" id="A0A2H0YLF0"/>
<gene>
    <name evidence="1" type="ORF">COT33_02570</name>
</gene>
<protein>
    <recommendedName>
        <fullName evidence="3">Four helix bundle protein</fullName>
    </recommendedName>
</protein>
<evidence type="ECO:0000313" key="2">
    <source>
        <dbReference type="Proteomes" id="UP000230088"/>
    </source>
</evidence>
<comment type="caution">
    <text evidence="1">The sequence shown here is derived from an EMBL/GenBank/DDBJ whole genome shotgun (WGS) entry which is preliminary data.</text>
</comment>
<dbReference type="EMBL" id="PEYD01000048">
    <property type="protein sequence ID" value="PIS39325.1"/>
    <property type="molecule type" value="Genomic_DNA"/>
</dbReference>